<dbReference type="PANTHER" id="PTHR30050">
    <property type="entry name" value="CHROMOSOMAL REPLICATION INITIATOR PROTEIN DNAA"/>
    <property type="match status" value="1"/>
</dbReference>
<feature type="domain" description="IstB-like ATP-binding" evidence="1">
    <location>
        <begin position="128"/>
        <end position="247"/>
    </location>
</feature>
<dbReference type="Gene3D" id="3.40.50.300">
    <property type="entry name" value="P-loop containing nucleotide triphosphate hydrolases"/>
    <property type="match status" value="1"/>
</dbReference>
<protein>
    <submittedName>
        <fullName evidence="2">ATPase AAA</fullName>
    </submittedName>
</protein>
<dbReference type="SUPFAM" id="SSF52540">
    <property type="entry name" value="P-loop containing nucleoside triphosphate hydrolases"/>
    <property type="match status" value="1"/>
</dbReference>
<sequence>MADSSFLKAPAKKRGEPMYDSCPEHGQFESWLTEQFDGTWKANSCQQCQWQALNWRHVAEADRSAAREAKRAEIVNQRLIASGITPRFRSCSFDNFDHADDQAKRSALESCRRYAEDFEAVQREGRSQLLLGNLGTGKTHLASAIVQSVIRKYSATAIVTTASEIARAVKATFARSSKISERDVLDELASVDLLVIDEVGVQVSTGDFGPGLLHEVIDRRYQQVLPTIVISNVTAEELPRFIGDRALDRLRQGSSRLVRFTWDSARGDA</sequence>
<dbReference type="CDD" id="cd00009">
    <property type="entry name" value="AAA"/>
    <property type="match status" value="1"/>
</dbReference>
<dbReference type="Pfam" id="PF01695">
    <property type="entry name" value="IstB_IS21"/>
    <property type="match status" value="1"/>
</dbReference>
<evidence type="ECO:0000259" key="1">
    <source>
        <dbReference type="Pfam" id="PF01695"/>
    </source>
</evidence>
<dbReference type="InterPro" id="IPR027417">
    <property type="entry name" value="P-loop_NTPase"/>
</dbReference>
<dbReference type="InterPro" id="IPR002611">
    <property type="entry name" value="IstB_ATP-bd"/>
</dbReference>
<dbReference type="Proteomes" id="UP000509383">
    <property type="component" value="Chromosome"/>
</dbReference>
<gene>
    <name evidence="2" type="ORF">TUM18999_57630</name>
</gene>
<proteinExistence type="predicted"/>
<dbReference type="PANTHER" id="PTHR30050:SF4">
    <property type="entry name" value="ATP-BINDING PROTEIN RV3427C IN INSERTION SEQUENCE-RELATED"/>
    <property type="match status" value="1"/>
</dbReference>
<accession>A0A6J4ECW4</accession>
<evidence type="ECO:0000313" key="3">
    <source>
        <dbReference type="Proteomes" id="UP000509383"/>
    </source>
</evidence>
<dbReference type="KEGG" id="ptw:TUM18999_57630"/>
<dbReference type="EMBL" id="AP023189">
    <property type="protein sequence ID" value="BCG27572.1"/>
    <property type="molecule type" value="Genomic_DNA"/>
</dbReference>
<evidence type="ECO:0000313" key="2">
    <source>
        <dbReference type="EMBL" id="BCG27572.1"/>
    </source>
</evidence>
<name>A0A6J4ECW4_9PSED</name>
<dbReference type="GO" id="GO:0005524">
    <property type="term" value="F:ATP binding"/>
    <property type="evidence" value="ECO:0007669"/>
    <property type="project" value="InterPro"/>
</dbReference>
<dbReference type="RefSeq" id="WP_173178637.1">
    <property type="nucleotide sequence ID" value="NZ_AP023189.1"/>
</dbReference>
<dbReference type="GO" id="GO:0006260">
    <property type="term" value="P:DNA replication"/>
    <property type="evidence" value="ECO:0007669"/>
    <property type="project" value="TreeGrafter"/>
</dbReference>
<organism evidence="2 3">
    <name type="scientific">Pseudomonas tohonis</name>
    <dbReference type="NCBI Taxonomy" id="2725477"/>
    <lineage>
        <taxon>Bacteria</taxon>
        <taxon>Pseudomonadati</taxon>
        <taxon>Pseudomonadota</taxon>
        <taxon>Gammaproteobacteria</taxon>
        <taxon>Pseudomonadales</taxon>
        <taxon>Pseudomonadaceae</taxon>
        <taxon>Pseudomonas</taxon>
    </lineage>
</organism>
<dbReference type="AlphaFoldDB" id="A0A6J4ECW4"/>
<reference evidence="2 3" key="1">
    <citation type="submission" date="2020-05" db="EMBL/GenBank/DDBJ databases">
        <title>Characterization of novel class B3 metallo-beta-lactamase from novel Pseudomonas species.</title>
        <authorList>
            <person name="Yamada K."/>
            <person name="Aoki K."/>
            <person name="Ishii Y."/>
        </authorList>
    </citation>
    <scope>NUCLEOTIDE SEQUENCE [LARGE SCALE GENOMIC DNA]</scope>
    <source>
        <strain evidence="2 3">TUM18999</strain>
    </source>
</reference>